<dbReference type="KEGG" id="cat:CA2559_12278"/>
<dbReference type="EMBL" id="CP002046">
    <property type="protein sequence ID" value="EAP86814.1"/>
    <property type="molecule type" value="Genomic_DNA"/>
</dbReference>
<dbReference type="OrthoDB" id="1114031at2"/>
<dbReference type="GeneID" id="89454171"/>
<protein>
    <recommendedName>
        <fullName evidence="4">Lipoprotein</fullName>
    </recommendedName>
</protein>
<dbReference type="PROSITE" id="PS51257">
    <property type="entry name" value="PROKAR_LIPOPROTEIN"/>
    <property type="match status" value="1"/>
</dbReference>
<evidence type="ECO:0000313" key="3">
    <source>
        <dbReference type="Proteomes" id="UP000002297"/>
    </source>
</evidence>
<dbReference type="STRING" id="216432.CA2559_12278"/>
<dbReference type="eggNOG" id="ENOG502ZAI2">
    <property type="taxonomic scope" value="Bacteria"/>
</dbReference>
<organism evidence="2 3">
    <name type="scientific">Croceibacter atlanticus (strain ATCC BAA-628 / JCM 21780 / CIP 108009 / IAM 15332 / KCTC 12090 / HTCC2559)</name>
    <dbReference type="NCBI Taxonomy" id="216432"/>
    <lineage>
        <taxon>Bacteria</taxon>
        <taxon>Pseudomonadati</taxon>
        <taxon>Bacteroidota</taxon>
        <taxon>Flavobacteriia</taxon>
        <taxon>Flavobacteriales</taxon>
        <taxon>Flavobacteriaceae</taxon>
        <taxon>Croceibacter</taxon>
    </lineage>
</organism>
<sequence length="276" mass="29400">MKLKFLAICCITLGIVSCSDDDNESENETPSNFSVENEQRSAQMSTSSDLSFNVVENAFDEQTAPSELVSSTTFFPTCATITLNGNGDGSGTITVDFGEGCTLNDGNYVQGAIIIDYETVDENTRNLTYTYEDYAVNLIEISGGGAAVRTLSNNNGLPQSVATESISASFPNTDVTGTRVANRTVVWVEGVGSGTWTDNVYEVSGNWDTELSNGFSRSGNVTTVLRRELSCPVVVSGVVEITQNIGTASLDYGDGTCDSIAVLTFNGVDYEIYIGN</sequence>
<evidence type="ECO:0000313" key="2">
    <source>
        <dbReference type="EMBL" id="EAP86814.1"/>
    </source>
</evidence>
<evidence type="ECO:0008006" key="4">
    <source>
        <dbReference type="Google" id="ProtNLM"/>
    </source>
</evidence>
<keyword evidence="3" id="KW-1185">Reference proteome</keyword>
<gene>
    <name evidence="2" type="ordered locus">CA2559_12278</name>
</gene>
<dbReference type="AlphaFoldDB" id="A3UAH8"/>
<feature type="compositionally biased region" description="Polar residues" evidence="1">
    <location>
        <begin position="28"/>
        <end position="40"/>
    </location>
</feature>
<dbReference type="RefSeq" id="WP_013188195.1">
    <property type="nucleotide sequence ID" value="NC_014230.1"/>
</dbReference>
<feature type="region of interest" description="Disordered" evidence="1">
    <location>
        <begin position="20"/>
        <end position="40"/>
    </location>
</feature>
<dbReference type="HOGENOM" id="CLU_084213_0_0_10"/>
<accession>A3UAH8</accession>
<reference evidence="2 3" key="1">
    <citation type="journal article" date="2010" name="J. Bacteriol.">
        <title>The complete genome sequence of Croceibacter atlanticus HTCC2559T.</title>
        <authorList>
            <person name="Oh H.M."/>
            <person name="Kang I."/>
            <person name="Ferriera S."/>
            <person name="Giovannoni S.J."/>
            <person name="Cho J.C."/>
        </authorList>
    </citation>
    <scope>NUCLEOTIDE SEQUENCE [LARGE SCALE GENOMIC DNA]</scope>
    <source>
        <strain evidence="3">ATCC BAA-628 / HTCC2559 / KCTC 12090</strain>
    </source>
</reference>
<proteinExistence type="predicted"/>
<dbReference type="Proteomes" id="UP000002297">
    <property type="component" value="Chromosome"/>
</dbReference>
<name>A3UAH8_CROAH</name>
<evidence type="ECO:0000256" key="1">
    <source>
        <dbReference type="SAM" id="MobiDB-lite"/>
    </source>
</evidence>